<protein>
    <recommendedName>
        <fullName evidence="2">Spatacsin C-terminal domain-containing protein</fullName>
    </recommendedName>
</protein>
<dbReference type="Proteomes" id="UP000682733">
    <property type="component" value="Unassembled WGS sequence"/>
</dbReference>
<feature type="region of interest" description="Disordered" evidence="1">
    <location>
        <begin position="1295"/>
        <end position="1344"/>
    </location>
</feature>
<proteinExistence type="predicted"/>
<dbReference type="Proteomes" id="UP000677228">
    <property type="component" value="Unassembled WGS sequence"/>
</dbReference>
<dbReference type="GO" id="GO:0005737">
    <property type="term" value="C:cytoplasm"/>
    <property type="evidence" value="ECO:0007669"/>
    <property type="project" value="TreeGrafter"/>
</dbReference>
<dbReference type="InterPro" id="IPR028103">
    <property type="entry name" value="Spatacsin"/>
</dbReference>
<gene>
    <name evidence="3" type="ORF">OVA965_LOCUS4028</name>
    <name evidence="4" type="ORF">TMI583_LOCUS4026</name>
</gene>
<dbReference type="EMBL" id="CAJNOK010001023">
    <property type="protein sequence ID" value="CAF0788900.1"/>
    <property type="molecule type" value="Genomic_DNA"/>
</dbReference>
<comment type="caution">
    <text evidence="3">The sequence shown here is derived from an EMBL/GenBank/DDBJ whole genome shotgun (WGS) entry which is preliminary data.</text>
</comment>
<sequence length="1965" mass="230223">MHPRSSTITSSSTDLSTDSDRIRHQRLVDFKNQFEKILKQRPLSRQILNSVIDFSDYPLDDTYYVNIIQLYKHLFQRMNDHLFDIAKTNQSDIYLLTRILSYHLHENFDRFYTSRKKKSIELLSLQQQMLKNQQQQSVITMSDLNQWKRSQSSNQIQLTKDDIILHCIFNNSPQLLIDQPLKHVFDTGLHNVIQNLADRDDKIPIKLLFSLGLSPYDILYRIIKTTLYTRLRRFCSHYLLDIDNYLTVNEIETLTFIEQLEQIYTSENVQAVIDYRQYQLKLQSAAGKQQQSKNNNKQLDNGNNLFGGLSAAAEQEKKSVFTCQDVVPSIVLNRTKQSNVGENGTVVSPIAYMQLSLSWGKEWSKETQQLLLTEGRQLTVDPDSEEHNKIFNYQHEVDYIFALSRQSLSLFEQLYSSPDKLTDYFNYWSLLVPSLYWSYMRIINSSSEIRFPPSIGEDENLNHLYWSSVLENDDQNYSQLVLKQCEKYNIYPAYLYFKLDEIETMKSDIPWCHWLISSCDYKLTNSCNDVNIHDPLLYVIRNLSVPEENSNLFVEYPALRLLNKIKINPFDVSIYQLLDKYTQIDVAKCFQWQQQNGLSNEQATTSLYDFNEIQPSSPSTLDYRYYFNEQRPLTSYAYFISLFNTHEHQYIEKRLLRLKQFLITSVKPEKDCSSSIVLMDICNMTDDLFKFRLYSTLTRLFSTSTFLNDDLTSISLKILEPLTSSTVLCFDTMKLLLLFNLFCETYSLTYSRTLITYYLSNTDWYQTLFIMQLFQYNIDDFYACLTSTTMQQQPLNEHLKCCFKSYIKQDLTPLNKQDIFALLTDNSLTSSQLKERFQQGALQCSRPLLAVLYSTLPNVKTIDSYVLFLQSLNAKYPHLFLSTKGQLASNLICYLADLGRWSILLLSTEIFANKTRLYYLFKFCHTCTVETLKTDDDERQIHTELKLIYDKFYLTTSTNKIEIGLGESQQWLKQVTTNCLTIMFRQLRSLTDIRIILNLLGEKSEFYRYKNLFEILESNPSPISFDWSCILYTDRCYRSIMILIEQLIKHDRFDIVDEISACMDIEIDITLFKRFKCTFDDIENDNLQLLFETMHNGHQELIKRLKKYSLYLDFLISTVKQQHRENKLKQLLLYIFISEVKFINKTSFSKQTDDFTVLYSSKQSQRSSTLKSTPSIQHSHSVNDLSYIDEKLWPTLIDFVHKYRTKNDLFIEKIFDYINNLFSLPLLDQLLITSYCTQVDQYIHLFDETETITDKQSSSTENTQPIIVPENAFEAALLKNVYPTPSSLNTTTITTTTTTTTTVEAREQKIAPTASYSSSTANRSKSMSSDASSRRTSTSGSSLFTNHLPDQDLRQILQFIQDEFMKRFSPIISFAIAEKYHMITYDLLLYSIGQRICLDILSPLDTLLHLEHLPHIALPQKRLTNILRSISQINDATSSLFQTSMAVNEQKQYLIDLICSRSNVNGDRLCETINTLFKISVMLKYSSFKHLLEECHSELDLLRNLLYLPATTLASYSDKIKLAEQLCKQLQLDNTILCNLIVDETVRTLEMWTEAEQSKYQGGDYDETAIANDCLPFLPNNIQTFQQFISLIQDKNYELIGQYLVERSRLFEQEFFSQQENNRNRIQLSLRVELLIYGHLCFIYSCNMEGICLILDDVHYLAYVLEKLNEFNLLVRLFIGLKQYSEMIYVLDILWNNDKFELLTTTTTSTTMDDTTRLSTSIFDYLKRYHPNDEHLFTLVSMNFTMYQDIACMYQDAAKKLLKTLNNPTMQATAETLTTLQSLIQYYSDASSVFYLAGCYQNCDNCVKQARLCSLQIELLSKEIFIMNLNPRSLKEFLIKHDRFWHSYIVSQAYNEQSYWPQSLFEQFIIKNNSPYYIEYQQFLPITNDLIETVEQELKVLLNENKSIYMLKTHIKTNFQQLLLLSNDIHLMARLAKDLNMYDFIQQTILTKYDNGIYILDTLKL</sequence>
<evidence type="ECO:0000313" key="4">
    <source>
        <dbReference type="EMBL" id="CAF3571340.1"/>
    </source>
</evidence>
<dbReference type="InterPro" id="IPR028107">
    <property type="entry name" value="Spatacsin_C_dom"/>
</dbReference>
<organism evidence="3 5">
    <name type="scientific">Didymodactylos carnosus</name>
    <dbReference type="NCBI Taxonomy" id="1234261"/>
    <lineage>
        <taxon>Eukaryota</taxon>
        <taxon>Metazoa</taxon>
        <taxon>Spiralia</taxon>
        <taxon>Gnathifera</taxon>
        <taxon>Rotifera</taxon>
        <taxon>Eurotatoria</taxon>
        <taxon>Bdelloidea</taxon>
        <taxon>Philodinida</taxon>
        <taxon>Philodinidae</taxon>
        <taxon>Didymodactylos</taxon>
    </lineage>
</organism>
<feature type="domain" description="Spatacsin C-terminal" evidence="2">
    <location>
        <begin position="1613"/>
        <end position="1897"/>
    </location>
</feature>
<evidence type="ECO:0000313" key="3">
    <source>
        <dbReference type="EMBL" id="CAF0788900.1"/>
    </source>
</evidence>
<dbReference type="EMBL" id="CAJOBA010001023">
    <property type="protein sequence ID" value="CAF3571340.1"/>
    <property type="molecule type" value="Genomic_DNA"/>
</dbReference>
<evidence type="ECO:0000313" key="5">
    <source>
        <dbReference type="Proteomes" id="UP000677228"/>
    </source>
</evidence>
<dbReference type="PANTHER" id="PTHR13650">
    <property type="entry name" value="SPATACSIN"/>
    <property type="match status" value="1"/>
</dbReference>
<feature type="compositionally biased region" description="Low complexity" evidence="1">
    <location>
        <begin position="1323"/>
        <end position="1344"/>
    </location>
</feature>
<name>A0A8S2CS35_9BILA</name>
<dbReference type="PANTHER" id="PTHR13650:SF0">
    <property type="entry name" value="SPATACSIN"/>
    <property type="match status" value="1"/>
</dbReference>
<dbReference type="Pfam" id="PF14649">
    <property type="entry name" value="Spatacsin_C"/>
    <property type="match status" value="1"/>
</dbReference>
<reference evidence="3" key="1">
    <citation type="submission" date="2021-02" db="EMBL/GenBank/DDBJ databases">
        <authorList>
            <person name="Nowell W R."/>
        </authorList>
    </citation>
    <scope>NUCLEOTIDE SEQUENCE</scope>
</reference>
<evidence type="ECO:0000259" key="2">
    <source>
        <dbReference type="Pfam" id="PF14649"/>
    </source>
</evidence>
<evidence type="ECO:0000256" key="1">
    <source>
        <dbReference type="SAM" id="MobiDB-lite"/>
    </source>
</evidence>
<accession>A0A8S2CS35</accession>